<dbReference type="GO" id="GO:0008236">
    <property type="term" value="F:serine-type peptidase activity"/>
    <property type="evidence" value="ECO:0007669"/>
    <property type="project" value="InterPro"/>
</dbReference>
<feature type="transmembrane region" description="Helical" evidence="1">
    <location>
        <begin position="7"/>
        <end position="25"/>
    </location>
</feature>
<dbReference type="InterPro" id="IPR001375">
    <property type="entry name" value="Peptidase_S9_cat"/>
</dbReference>
<dbReference type="InterPro" id="IPR029058">
    <property type="entry name" value="AB_hydrolase_fold"/>
</dbReference>
<evidence type="ECO:0000256" key="1">
    <source>
        <dbReference type="SAM" id="Phobius"/>
    </source>
</evidence>
<dbReference type="SUPFAM" id="SSF53474">
    <property type="entry name" value="alpha/beta-Hydrolases"/>
    <property type="match status" value="1"/>
</dbReference>
<sequence length="356" mass="40234">MKKQLKTVIILSLILIFGIGIGIIIRQNKTAWALITKLTRETYIKFDDTRNVNWDNDFKIVEITSGIDDNIQKAYFYKSKSTKPQPLIISLHTWSGDYSQNDDLAGICKEKDINYIHPDFRGANWTKNACCSDLALNDIDEAISYAINNSNVDTSKIFVIGVSGGGYATLSTFMKSKHNISKFSAWASITDLVAWYNESRIRNNRYDENILDCTSSGKKLNIDNAKSKSPVYWQTPADKLKKSQLFIYAGVYDGIQGSVPITHSINFYNKLLTDLSVSDTSKYISNTEKLRLLEFRAPLGNFGNIADRKVFLKKTADNVSITIFEGNHEMLTEFALNELLEERRQDADNVDKQAGP</sequence>
<keyword evidence="1" id="KW-1133">Transmembrane helix</keyword>
<proteinExistence type="predicted"/>
<organism evidence="3">
    <name type="scientific">Caldithrix abyssi</name>
    <dbReference type="NCBI Taxonomy" id="187145"/>
    <lineage>
        <taxon>Bacteria</taxon>
        <taxon>Pseudomonadati</taxon>
        <taxon>Calditrichota</taxon>
        <taxon>Calditrichia</taxon>
        <taxon>Calditrichales</taxon>
        <taxon>Calditrichaceae</taxon>
        <taxon>Caldithrix</taxon>
    </lineage>
</organism>
<keyword evidence="1" id="KW-0812">Transmembrane</keyword>
<dbReference type="Proteomes" id="UP000886005">
    <property type="component" value="Unassembled WGS sequence"/>
</dbReference>
<keyword evidence="1" id="KW-0472">Membrane</keyword>
<gene>
    <name evidence="3" type="ORF">ENJ10_06130</name>
</gene>
<dbReference type="Gene3D" id="3.40.50.1820">
    <property type="entry name" value="alpha/beta hydrolase"/>
    <property type="match status" value="1"/>
</dbReference>
<name>A0A7V1PUU6_CALAY</name>
<dbReference type="EMBL" id="DRLD01000168">
    <property type="protein sequence ID" value="HED10246.1"/>
    <property type="molecule type" value="Genomic_DNA"/>
</dbReference>
<dbReference type="Pfam" id="PF00326">
    <property type="entry name" value="Peptidase_S9"/>
    <property type="match status" value="1"/>
</dbReference>
<feature type="domain" description="Peptidase S9 prolyl oligopeptidase catalytic" evidence="2">
    <location>
        <begin position="133"/>
        <end position="271"/>
    </location>
</feature>
<evidence type="ECO:0000313" key="3">
    <source>
        <dbReference type="EMBL" id="HED10246.1"/>
    </source>
</evidence>
<dbReference type="AlphaFoldDB" id="A0A7V1PUU6"/>
<dbReference type="GO" id="GO:0006508">
    <property type="term" value="P:proteolysis"/>
    <property type="evidence" value="ECO:0007669"/>
    <property type="project" value="InterPro"/>
</dbReference>
<reference evidence="3" key="1">
    <citation type="journal article" date="2020" name="mSystems">
        <title>Genome- and Community-Level Interaction Insights into Carbon Utilization and Element Cycling Functions of Hydrothermarchaeota in Hydrothermal Sediment.</title>
        <authorList>
            <person name="Zhou Z."/>
            <person name="Liu Y."/>
            <person name="Xu W."/>
            <person name="Pan J."/>
            <person name="Luo Z.H."/>
            <person name="Li M."/>
        </authorList>
    </citation>
    <scope>NUCLEOTIDE SEQUENCE [LARGE SCALE GENOMIC DNA]</scope>
    <source>
        <strain evidence="3">HyVt-456</strain>
    </source>
</reference>
<accession>A0A7V1PUU6</accession>
<comment type="caution">
    <text evidence="3">The sequence shown here is derived from an EMBL/GenBank/DDBJ whole genome shotgun (WGS) entry which is preliminary data.</text>
</comment>
<evidence type="ECO:0000259" key="2">
    <source>
        <dbReference type="Pfam" id="PF00326"/>
    </source>
</evidence>
<protein>
    <submittedName>
        <fullName evidence="3">Peptidase</fullName>
    </submittedName>
</protein>